<evidence type="ECO:0000313" key="1">
    <source>
        <dbReference type="EMBL" id="MBM7572336.1"/>
    </source>
</evidence>
<dbReference type="RefSeq" id="WP_239584377.1">
    <property type="nucleotide sequence ID" value="NZ_JAFBDR010000016.1"/>
</dbReference>
<dbReference type="EMBL" id="JAFBDR010000016">
    <property type="protein sequence ID" value="MBM7572336.1"/>
    <property type="molecule type" value="Genomic_DNA"/>
</dbReference>
<gene>
    <name evidence="1" type="ORF">JOC48_002839</name>
</gene>
<reference evidence="1 2" key="1">
    <citation type="submission" date="2021-01" db="EMBL/GenBank/DDBJ databases">
        <title>Genomic Encyclopedia of Type Strains, Phase IV (KMG-IV): sequencing the most valuable type-strain genomes for metagenomic binning, comparative biology and taxonomic classification.</title>
        <authorList>
            <person name="Goeker M."/>
        </authorList>
    </citation>
    <scope>NUCLEOTIDE SEQUENCE [LARGE SCALE GENOMIC DNA]</scope>
    <source>
        <strain evidence="1 2">DSM 23711</strain>
    </source>
</reference>
<dbReference type="Gene3D" id="1.25.40.10">
    <property type="entry name" value="Tetratricopeptide repeat domain"/>
    <property type="match status" value="1"/>
</dbReference>
<accession>A0ABS2N2I7</accession>
<protein>
    <submittedName>
        <fullName evidence="1">Tetratricopeptide (TPR) repeat protein</fullName>
    </submittedName>
</protein>
<keyword evidence="2" id="KW-1185">Reference proteome</keyword>
<proteinExistence type="predicted"/>
<comment type="caution">
    <text evidence="1">The sequence shown here is derived from an EMBL/GenBank/DDBJ whole genome shotgun (WGS) entry which is preliminary data.</text>
</comment>
<sequence length="228" mass="26196">MNISDTHMNQFEEGKMLIKKAGDGDKNAVNKANEIFSKLRKAEPDNALIEAYYGTTMMLTARDKISPLSRLKETIAGMKILDEAVSADPENSRIRLLRGRAAYRLPEKYFQRTQTAIEDYNFLIDREMQEEEGFLDTVKYLQLNYELGEAYSRIGRNQDAAMCWKRLINETQDPDFLHLLNLKLKSVEGKPDVEHTPNSESPVSILIRRTIRAAGSEIINLVEDKYFQ</sequence>
<organism evidence="1 2">
    <name type="scientific">Aquibacillus albus</name>
    <dbReference type="NCBI Taxonomy" id="1168171"/>
    <lineage>
        <taxon>Bacteria</taxon>
        <taxon>Bacillati</taxon>
        <taxon>Bacillota</taxon>
        <taxon>Bacilli</taxon>
        <taxon>Bacillales</taxon>
        <taxon>Bacillaceae</taxon>
        <taxon>Aquibacillus</taxon>
    </lineage>
</organism>
<evidence type="ECO:0000313" key="2">
    <source>
        <dbReference type="Proteomes" id="UP001296943"/>
    </source>
</evidence>
<dbReference type="Proteomes" id="UP001296943">
    <property type="component" value="Unassembled WGS sequence"/>
</dbReference>
<dbReference type="SUPFAM" id="SSF48452">
    <property type="entry name" value="TPR-like"/>
    <property type="match status" value="1"/>
</dbReference>
<name>A0ABS2N2I7_9BACI</name>
<dbReference type="InterPro" id="IPR011990">
    <property type="entry name" value="TPR-like_helical_dom_sf"/>
</dbReference>